<name>A0A0F9ZUP2_TRIHA</name>
<gene>
    <name evidence="2" type="ORF">THAR02_11078</name>
</gene>
<reference evidence="3" key="1">
    <citation type="journal article" date="2015" name="Genome Announc.">
        <title>Draft whole-genome sequence of the biocontrol agent Trichoderma harzianum T6776.</title>
        <authorList>
            <person name="Baroncelli R."/>
            <person name="Piaggeschi G."/>
            <person name="Fiorini L."/>
            <person name="Bertolini E."/>
            <person name="Zapparata A."/>
            <person name="Pe M.E."/>
            <person name="Sarrocco S."/>
            <person name="Vannacci G."/>
        </authorList>
    </citation>
    <scope>NUCLEOTIDE SEQUENCE [LARGE SCALE GENOMIC DNA]</scope>
    <source>
        <strain evidence="3">T6776</strain>
    </source>
</reference>
<accession>A0A0F9ZUP2</accession>
<organism evidence="2 3">
    <name type="scientific">Trichoderma harzianum</name>
    <name type="common">Hypocrea lixii</name>
    <dbReference type="NCBI Taxonomy" id="5544"/>
    <lineage>
        <taxon>Eukaryota</taxon>
        <taxon>Fungi</taxon>
        <taxon>Dikarya</taxon>
        <taxon>Ascomycota</taxon>
        <taxon>Pezizomycotina</taxon>
        <taxon>Sordariomycetes</taxon>
        <taxon>Hypocreomycetidae</taxon>
        <taxon>Hypocreales</taxon>
        <taxon>Hypocreaceae</taxon>
        <taxon>Trichoderma</taxon>
    </lineage>
</organism>
<feature type="compositionally biased region" description="Polar residues" evidence="1">
    <location>
        <begin position="107"/>
        <end position="119"/>
    </location>
</feature>
<sequence length="165" mass="17279">MPALNLGAAKAPNDLRKSGGIDSSIFSSNREVAAPTNKNPLRSRITEQIKEINAIQRARDTVIIDIATSIDECLEKYTQGHFLAAATQVQASLTAALLTLAKPPTKKSGTTKNPFTSGPNDLRAQLPNKKSDNSLSIKQGKSGATSGPTTAAPDGQKGINPADVT</sequence>
<evidence type="ECO:0000256" key="1">
    <source>
        <dbReference type="SAM" id="MobiDB-lite"/>
    </source>
</evidence>
<dbReference type="EMBL" id="JOKZ01000722">
    <property type="protein sequence ID" value="KKO96818.1"/>
    <property type="molecule type" value="Genomic_DNA"/>
</dbReference>
<dbReference type="Proteomes" id="UP000034112">
    <property type="component" value="Unassembled WGS sequence"/>
</dbReference>
<protein>
    <submittedName>
        <fullName evidence="2">Uncharacterized protein</fullName>
    </submittedName>
</protein>
<feature type="compositionally biased region" description="Polar residues" evidence="1">
    <location>
        <begin position="133"/>
        <end position="149"/>
    </location>
</feature>
<comment type="caution">
    <text evidence="2">The sequence shown here is derived from an EMBL/GenBank/DDBJ whole genome shotgun (WGS) entry which is preliminary data.</text>
</comment>
<proteinExistence type="predicted"/>
<evidence type="ECO:0000313" key="2">
    <source>
        <dbReference type="EMBL" id="KKO96818.1"/>
    </source>
</evidence>
<evidence type="ECO:0000313" key="3">
    <source>
        <dbReference type="Proteomes" id="UP000034112"/>
    </source>
</evidence>
<dbReference type="AlphaFoldDB" id="A0A0F9ZUP2"/>
<feature type="region of interest" description="Disordered" evidence="1">
    <location>
        <begin position="101"/>
        <end position="165"/>
    </location>
</feature>